<feature type="transmembrane region" description="Helical" evidence="1">
    <location>
        <begin position="21"/>
        <end position="38"/>
    </location>
</feature>
<dbReference type="InParanoid" id="A0A1X7UYC9"/>
<keyword evidence="1" id="KW-0812">Transmembrane</keyword>
<dbReference type="OrthoDB" id="5955800at2759"/>
<keyword evidence="1" id="KW-1133">Transmembrane helix</keyword>
<dbReference type="eggNOG" id="KOG4585">
    <property type="taxonomic scope" value="Eukaryota"/>
</dbReference>
<dbReference type="PANTHER" id="PTHR22930:SF85">
    <property type="entry name" value="GH03217P-RELATED"/>
    <property type="match status" value="1"/>
</dbReference>
<protein>
    <recommendedName>
        <fullName evidence="3">Nuclease HARBI1</fullName>
    </recommendedName>
</protein>
<dbReference type="STRING" id="400682.A0A1X7UYC9"/>
<dbReference type="InterPro" id="IPR045249">
    <property type="entry name" value="HARBI1-like"/>
</dbReference>
<organism evidence="2">
    <name type="scientific">Amphimedon queenslandica</name>
    <name type="common">Sponge</name>
    <dbReference type="NCBI Taxonomy" id="400682"/>
    <lineage>
        <taxon>Eukaryota</taxon>
        <taxon>Metazoa</taxon>
        <taxon>Porifera</taxon>
        <taxon>Demospongiae</taxon>
        <taxon>Heteroscleromorpha</taxon>
        <taxon>Haplosclerida</taxon>
        <taxon>Niphatidae</taxon>
        <taxon>Amphimedon</taxon>
    </lineage>
</organism>
<dbReference type="AlphaFoldDB" id="A0A1X7UYC9"/>
<evidence type="ECO:0008006" key="3">
    <source>
        <dbReference type="Google" id="ProtNLM"/>
    </source>
</evidence>
<reference evidence="2" key="1">
    <citation type="submission" date="2017-05" db="UniProtKB">
        <authorList>
            <consortium name="EnsemblMetazoa"/>
        </authorList>
    </citation>
    <scope>IDENTIFICATION</scope>
</reference>
<proteinExistence type="predicted"/>
<sequence length="291" mass="33432">MLHISCVSTAKTSRFLGVAKCSHVTLSVAMALASYAATVTKQIMVAPLVAAIFLLLLLKLASLWQICTVISVLEIHMRYRRLLKVHFMREMKMLFRKTRLHSSQKKRKYWVRPGRTNAWWIGIKVNLAVQEEWKENFRMSRESFYKLVDKLRPFIEKQVTRMRVPVSADTQVAVSLYYLSDEGRLHKTANAFGLSRSCVSLIIRRVSYVISHHLGPELIQLPLTEDAVGEKVDNSFKLYSILQCLGAIDCTHIDIKQPINNSTDYINCNSRFSLNVQACCDYKYCFMDVVV</sequence>
<evidence type="ECO:0000313" key="2">
    <source>
        <dbReference type="EnsemblMetazoa" id="Aqu2.1.32778_001"/>
    </source>
</evidence>
<feature type="transmembrane region" description="Helical" evidence="1">
    <location>
        <begin position="44"/>
        <end position="73"/>
    </location>
</feature>
<accession>A0A1X7UYC9</accession>
<dbReference type="PANTHER" id="PTHR22930">
    <property type="match status" value="1"/>
</dbReference>
<name>A0A1X7UYC9_AMPQE</name>
<evidence type="ECO:0000256" key="1">
    <source>
        <dbReference type="SAM" id="Phobius"/>
    </source>
</evidence>
<dbReference type="EnsemblMetazoa" id="Aqu2.1.32778_001">
    <property type="protein sequence ID" value="Aqu2.1.32778_001"/>
    <property type="gene ID" value="Aqu2.1.32778"/>
</dbReference>
<keyword evidence="1" id="KW-0472">Membrane</keyword>